<dbReference type="Gene3D" id="3.40.30.10">
    <property type="entry name" value="Glutaredoxin"/>
    <property type="match status" value="1"/>
</dbReference>
<organism evidence="1 2">
    <name type="scientific">Aspergillus sclerotioniger CBS 115572</name>
    <dbReference type="NCBI Taxonomy" id="1450535"/>
    <lineage>
        <taxon>Eukaryota</taxon>
        <taxon>Fungi</taxon>
        <taxon>Dikarya</taxon>
        <taxon>Ascomycota</taxon>
        <taxon>Pezizomycotina</taxon>
        <taxon>Eurotiomycetes</taxon>
        <taxon>Eurotiomycetidae</taxon>
        <taxon>Eurotiales</taxon>
        <taxon>Aspergillaceae</taxon>
        <taxon>Aspergillus</taxon>
        <taxon>Aspergillus subgen. Circumdati</taxon>
    </lineage>
</organism>
<evidence type="ECO:0000313" key="2">
    <source>
        <dbReference type="Proteomes" id="UP000246702"/>
    </source>
</evidence>
<comment type="caution">
    <text evidence="1">The sequence shown here is derived from an EMBL/GenBank/DDBJ whole genome shotgun (WGS) entry which is preliminary data.</text>
</comment>
<dbReference type="STRING" id="1450535.A0A317V2P2"/>
<dbReference type="GeneID" id="37108896"/>
<dbReference type="RefSeq" id="XP_025462217.1">
    <property type="nucleotide sequence ID" value="XM_025606753.1"/>
</dbReference>
<proteinExistence type="predicted"/>
<dbReference type="AlphaFoldDB" id="A0A317V2P2"/>
<reference evidence="1 2" key="1">
    <citation type="submission" date="2016-12" db="EMBL/GenBank/DDBJ databases">
        <title>The genomes of Aspergillus section Nigri reveals drivers in fungal speciation.</title>
        <authorList>
            <consortium name="DOE Joint Genome Institute"/>
            <person name="Vesth T.C."/>
            <person name="Nybo J."/>
            <person name="Theobald S."/>
            <person name="Brandl J."/>
            <person name="Frisvad J.C."/>
            <person name="Nielsen K.F."/>
            <person name="Lyhne E.K."/>
            <person name="Kogle M.E."/>
            <person name="Kuo A."/>
            <person name="Riley R."/>
            <person name="Clum A."/>
            <person name="Nolan M."/>
            <person name="Lipzen A."/>
            <person name="Salamov A."/>
            <person name="Henrissat B."/>
            <person name="Wiebenga A."/>
            <person name="De Vries R.P."/>
            <person name="Grigoriev I.V."/>
            <person name="Mortensen U.H."/>
            <person name="Andersen M.R."/>
            <person name="Baker S.E."/>
        </authorList>
    </citation>
    <scope>NUCLEOTIDE SEQUENCE [LARGE SCALE GENOMIC DNA]</scope>
    <source>
        <strain evidence="1 2">CBS 115572</strain>
    </source>
</reference>
<dbReference type="Proteomes" id="UP000246702">
    <property type="component" value="Unassembled WGS sequence"/>
</dbReference>
<dbReference type="InterPro" id="IPR036249">
    <property type="entry name" value="Thioredoxin-like_sf"/>
</dbReference>
<protein>
    <recommendedName>
        <fullName evidence="3">Thioredoxin domain-containing protein</fullName>
    </recommendedName>
</protein>
<keyword evidence="2" id="KW-1185">Reference proteome</keyword>
<dbReference type="EMBL" id="MSFK01000044">
    <property type="protein sequence ID" value="PWY68554.1"/>
    <property type="molecule type" value="Genomic_DNA"/>
</dbReference>
<evidence type="ECO:0000313" key="1">
    <source>
        <dbReference type="EMBL" id="PWY68554.1"/>
    </source>
</evidence>
<gene>
    <name evidence="1" type="ORF">BO94DRAFT_301970</name>
</gene>
<name>A0A317V2P2_9EURO</name>
<dbReference type="OrthoDB" id="2121326at2759"/>
<dbReference type="SUPFAM" id="SSF52833">
    <property type="entry name" value="Thioredoxin-like"/>
    <property type="match status" value="1"/>
</dbReference>
<accession>A0A317V2P2</accession>
<evidence type="ECO:0008006" key="3">
    <source>
        <dbReference type="Google" id="ProtNLM"/>
    </source>
</evidence>
<sequence length="104" mass="11587">MDKITSRAQLTTAIQSHHSFILIFSAIWSGISESTRRNFERVGAKYPTLYQAWISTDDNPELAGDLNVSSIPAEIGFKGGVEVVRYIGPKISDAEVEEFIREVL</sequence>
<dbReference type="CDD" id="cd02947">
    <property type="entry name" value="TRX_family"/>
    <property type="match status" value="1"/>
</dbReference>